<name>A0A9P5U4P8_9AGAR</name>
<dbReference type="Gene3D" id="3.40.50.300">
    <property type="entry name" value="P-loop containing nucleotide triphosphate hydrolases"/>
    <property type="match status" value="1"/>
</dbReference>
<comment type="caution">
    <text evidence="6">The sequence shown here is derived from an EMBL/GenBank/DDBJ whole genome shotgun (WGS) entry which is preliminary data.</text>
</comment>
<protein>
    <submittedName>
        <fullName evidence="6">Ankyrin repeat-containing domain protein</fullName>
    </submittedName>
</protein>
<evidence type="ECO:0000313" key="6">
    <source>
        <dbReference type="EMBL" id="KAF9065839.1"/>
    </source>
</evidence>
<dbReference type="Pfam" id="PF00023">
    <property type="entry name" value="Ank"/>
    <property type="match status" value="1"/>
</dbReference>
<dbReference type="Gene3D" id="1.25.40.20">
    <property type="entry name" value="Ankyrin repeat-containing domain"/>
    <property type="match status" value="1"/>
</dbReference>
<dbReference type="Pfam" id="PF12796">
    <property type="entry name" value="Ank_2"/>
    <property type="match status" value="2"/>
</dbReference>
<dbReference type="InterPro" id="IPR056884">
    <property type="entry name" value="NPHP3-like_N"/>
</dbReference>
<dbReference type="PROSITE" id="PS50088">
    <property type="entry name" value="ANK_REPEAT"/>
    <property type="match status" value="3"/>
</dbReference>
<feature type="domain" description="GPI inositol-deacylase winged helix" evidence="4">
    <location>
        <begin position="302"/>
        <end position="380"/>
    </location>
</feature>
<dbReference type="Pfam" id="PF24883">
    <property type="entry name" value="NPHP3_N"/>
    <property type="match status" value="1"/>
</dbReference>
<dbReference type="AlphaFoldDB" id="A0A9P5U4P8"/>
<dbReference type="InterPro" id="IPR054471">
    <property type="entry name" value="GPIID_WHD"/>
</dbReference>
<keyword evidence="7" id="KW-1185">Reference proteome</keyword>
<dbReference type="InterPro" id="IPR036770">
    <property type="entry name" value="Ankyrin_rpt-contain_sf"/>
</dbReference>
<dbReference type="EMBL" id="JADNRY010000097">
    <property type="protein sequence ID" value="KAF9065839.1"/>
    <property type="molecule type" value="Genomic_DNA"/>
</dbReference>
<evidence type="ECO:0000256" key="3">
    <source>
        <dbReference type="SAM" id="MobiDB-lite"/>
    </source>
</evidence>
<dbReference type="SMART" id="SM00248">
    <property type="entry name" value="ANK"/>
    <property type="match status" value="7"/>
</dbReference>
<dbReference type="InterPro" id="IPR002110">
    <property type="entry name" value="Ankyrin_rpt"/>
</dbReference>
<dbReference type="PANTHER" id="PTHR10039:SF16">
    <property type="entry name" value="GPI INOSITOL-DEACYLASE"/>
    <property type="match status" value="1"/>
</dbReference>
<feature type="repeat" description="ANK" evidence="2">
    <location>
        <begin position="545"/>
        <end position="577"/>
    </location>
</feature>
<gene>
    <name evidence="6" type="ORF">BDP27DRAFT_1366105</name>
</gene>
<dbReference type="InterPro" id="IPR027417">
    <property type="entry name" value="P-loop_NTPase"/>
</dbReference>
<evidence type="ECO:0000256" key="1">
    <source>
        <dbReference type="ARBA" id="ARBA00022737"/>
    </source>
</evidence>
<evidence type="ECO:0000259" key="4">
    <source>
        <dbReference type="Pfam" id="PF22939"/>
    </source>
</evidence>
<sequence>MFANASNFTANNSQFIVNNYQSWTIQNWLKAPNPSTNFVAACDKKTAGTGEWILSHPEYDKWHQSKHGILWIQGKAGSGKTILPTTIIKSLQAELSFGCYYYYFDKQRQRQLPMTTRSEGVHPALHELYKKCNQGVMEPTTEDLSSALSAVVKELSPVFLVLDAMDECSEAIDVFKHLADVKANLCIAVTSRYLAETGYDVSWHIHLDEVESAFHQDINKYLKDKLAHRKLKQELFTEIVNLLTQESQGQLQRFRWVDCQVTVLQRCKTPKAIREALKKLPKTLEETYTVAIKRISESEHVDDAGQLLRWLTYAFEPLSIQQVTEILAVDMDEQIFNPEAWSLELETGVYDILDSTLIVVNVDSIVQLAHSSVKEFLLASQGQPHLVGQIEINEQLAHSIICETCLIYLLEFNSEEIYEFENDYPLSIYAAMYWPSHMRVLDHDVLKHQSVHDLAITLVRQRKRNWQAECYPTLEADKIQPPLYYMAYEGLTWMAEHLLSEETVDVNAQGGEYGNAIQPAAAQGNKDIVHILLEHKAEPNAQGGHFGNALQAAAAYGNQDIVQALLEHKADPNAQGGHYGNALQAAAAHGNKDIVYVLLEHNADINAQGGHFGNALQAAAAEGNKDIVQLLLEHKADPNAQGGSYGNALRAAAAQYNKDIVQILLEHKADPNAQGGEYGNALPAAAAQYIKDIVQLLLEHKADANAPGGHFGNAKDGHKSGSYTGTHK</sequence>
<dbReference type="SUPFAM" id="SSF52540">
    <property type="entry name" value="P-loop containing nucleoside triphosphate hydrolases"/>
    <property type="match status" value="1"/>
</dbReference>
<dbReference type="Pfam" id="PF22939">
    <property type="entry name" value="WHD_GPIID"/>
    <property type="match status" value="1"/>
</dbReference>
<dbReference type="SUPFAM" id="SSF48403">
    <property type="entry name" value="Ankyrin repeat"/>
    <property type="match status" value="1"/>
</dbReference>
<dbReference type="PROSITE" id="PS50297">
    <property type="entry name" value="ANK_REP_REGION"/>
    <property type="match status" value="1"/>
</dbReference>
<evidence type="ECO:0000256" key="2">
    <source>
        <dbReference type="PROSITE-ProRule" id="PRU00023"/>
    </source>
</evidence>
<feature type="repeat" description="ANK" evidence="2">
    <location>
        <begin position="578"/>
        <end position="610"/>
    </location>
</feature>
<feature type="domain" description="Nephrocystin 3-like N-terminal" evidence="5">
    <location>
        <begin position="48"/>
        <end position="192"/>
    </location>
</feature>
<feature type="region of interest" description="Disordered" evidence="3">
    <location>
        <begin position="706"/>
        <end position="728"/>
    </location>
</feature>
<accession>A0A9P5U4P8</accession>
<proteinExistence type="predicted"/>
<evidence type="ECO:0000313" key="7">
    <source>
        <dbReference type="Proteomes" id="UP000772434"/>
    </source>
</evidence>
<dbReference type="OrthoDB" id="194358at2759"/>
<keyword evidence="1" id="KW-0677">Repeat</keyword>
<dbReference type="Proteomes" id="UP000772434">
    <property type="component" value="Unassembled WGS sequence"/>
</dbReference>
<feature type="repeat" description="ANK" evidence="2">
    <location>
        <begin position="611"/>
        <end position="643"/>
    </location>
</feature>
<reference evidence="6" key="1">
    <citation type="submission" date="2020-11" db="EMBL/GenBank/DDBJ databases">
        <authorList>
            <consortium name="DOE Joint Genome Institute"/>
            <person name="Ahrendt S."/>
            <person name="Riley R."/>
            <person name="Andreopoulos W."/>
            <person name="Labutti K."/>
            <person name="Pangilinan J."/>
            <person name="Ruiz-Duenas F.J."/>
            <person name="Barrasa J.M."/>
            <person name="Sanchez-Garcia M."/>
            <person name="Camarero S."/>
            <person name="Miyauchi S."/>
            <person name="Serrano A."/>
            <person name="Linde D."/>
            <person name="Babiker R."/>
            <person name="Drula E."/>
            <person name="Ayuso-Fernandez I."/>
            <person name="Pacheco R."/>
            <person name="Padilla G."/>
            <person name="Ferreira P."/>
            <person name="Barriuso J."/>
            <person name="Kellner H."/>
            <person name="Castanera R."/>
            <person name="Alfaro M."/>
            <person name="Ramirez L."/>
            <person name="Pisabarro A.G."/>
            <person name="Kuo A."/>
            <person name="Tritt A."/>
            <person name="Lipzen A."/>
            <person name="He G."/>
            <person name="Yan M."/>
            <person name="Ng V."/>
            <person name="Cullen D."/>
            <person name="Martin F."/>
            <person name="Rosso M.-N."/>
            <person name="Henrissat B."/>
            <person name="Hibbett D."/>
            <person name="Martinez A.T."/>
            <person name="Grigoriev I.V."/>
        </authorList>
    </citation>
    <scope>NUCLEOTIDE SEQUENCE</scope>
    <source>
        <strain evidence="6">AH 40177</strain>
    </source>
</reference>
<evidence type="ECO:0000259" key="5">
    <source>
        <dbReference type="Pfam" id="PF24883"/>
    </source>
</evidence>
<keyword evidence="2" id="KW-0040">ANK repeat</keyword>
<organism evidence="6 7">
    <name type="scientific">Rhodocollybia butyracea</name>
    <dbReference type="NCBI Taxonomy" id="206335"/>
    <lineage>
        <taxon>Eukaryota</taxon>
        <taxon>Fungi</taxon>
        <taxon>Dikarya</taxon>
        <taxon>Basidiomycota</taxon>
        <taxon>Agaricomycotina</taxon>
        <taxon>Agaricomycetes</taxon>
        <taxon>Agaricomycetidae</taxon>
        <taxon>Agaricales</taxon>
        <taxon>Marasmiineae</taxon>
        <taxon>Omphalotaceae</taxon>
        <taxon>Rhodocollybia</taxon>
    </lineage>
</organism>
<dbReference type="PANTHER" id="PTHR10039">
    <property type="entry name" value="AMELOGENIN"/>
    <property type="match status" value="1"/>
</dbReference>